<sequence length="335" mass="36860">MRVMYEEMAGRFRSVLMRNGFTPDRAELCARLFAEASRDGVYSHGLNRFPLFIEYIRKGYVQAAAEPVALERLGVLERWDGRSGPGNLNAHFSMGRAIELAKLHGVGCVAIRNTNHWMRAGSYGWQAAEQGCIGLCWTNTIPNMPPWGSMENKLGNNPIVFAVPRPEGPIVLDVAMSQFSYGKMGIHAQSGEPLTVDGGFDRDGNPTRDAAAILETRRAMPIGFWKGSGLSFALDLIVTMLSGGNAAMDMGRLGVERDLSQVFIAIDAARLPDQEALRDKVNAMIDDLHAAAPDEHGGQPRYPGEGTVRIRERNLREGIPVDPAIWRRVLELDAD</sequence>
<dbReference type="Proteomes" id="UP000247476">
    <property type="component" value="Unassembled WGS sequence"/>
</dbReference>
<protein>
    <submittedName>
        <fullName evidence="2">3-dehydro-L-gulonate 2-dehydrogenase</fullName>
    </submittedName>
</protein>
<dbReference type="Gene3D" id="3.30.1370.60">
    <property type="entry name" value="Hypothetical oxidoreductase yiak, domain 2"/>
    <property type="match status" value="1"/>
</dbReference>
<keyword evidence="3" id="KW-1185">Reference proteome</keyword>
<evidence type="ECO:0000313" key="2">
    <source>
        <dbReference type="EMBL" id="PYI55950.1"/>
    </source>
</evidence>
<dbReference type="EMBL" id="QJVJ01000003">
    <property type="protein sequence ID" value="PYI55950.1"/>
    <property type="molecule type" value="Genomic_DNA"/>
</dbReference>
<dbReference type="Pfam" id="PF02615">
    <property type="entry name" value="Ldh_2"/>
    <property type="match status" value="1"/>
</dbReference>
<dbReference type="PANTHER" id="PTHR11091:SF3">
    <property type="entry name" value="2,3-DIKETO-L-GULONATE REDUCTASE"/>
    <property type="match status" value="1"/>
</dbReference>
<dbReference type="PANTHER" id="PTHR11091">
    <property type="entry name" value="OXIDOREDUCTASE-RELATED"/>
    <property type="match status" value="1"/>
</dbReference>
<reference evidence="2 3" key="1">
    <citation type="submission" date="2018-05" db="EMBL/GenBank/DDBJ databases">
        <title>Paenibacillus flagellatus sp. nov., isolated from selenium mineral soil.</title>
        <authorList>
            <person name="Dai X."/>
        </authorList>
    </citation>
    <scope>NUCLEOTIDE SEQUENCE [LARGE SCALE GENOMIC DNA]</scope>
    <source>
        <strain evidence="2 3">DXL2</strain>
    </source>
</reference>
<dbReference type="NCBIfam" id="NF009750">
    <property type="entry name" value="PRK13260.1"/>
    <property type="match status" value="1"/>
</dbReference>
<dbReference type="InterPro" id="IPR043143">
    <property type="entry name" value="Mal/L-sulf/L-lact_DH-like_NADP"/>
</dbReference>
<dbReference type="InterPro" id="IPR043144">
    <property type="entry name" value="Mal/L-sulf/L-lact_DH-like_ah"/>
</dbReference>
<proteinExistence type="predicted"/>
<dbReference type="GO" id="GO:0016491">
    <property type="term" value="F:oxidoreductase activity"/>
    <property type="evidence" value="ECO:0007669"/>
    <property type="project" value="UniProtKB-KW"/>
</dbReference>
<gene>
    <name evidence="2" type="ORF">DLM86_06720</name>
</gene>
<dbReference type="InterPro" id="IPR036111">
    <property type="entry name" value="Mal/L-sulfo/L-lacto_DH-like_sf"/>
</dbReference>
<dbReference type="SUPFAM" id="SSF89733">
    <property type="entry name" value="L-sulfolactate dehydrogenase-like"/>
    <property type="match status" value="1"/>
</dbReference>
<keyword evidence="1" id="KW-0560">Oxidoreductase</keyword>
<evidence type="ECO:0000256" key="1">
    <source>
        <dbReference type="ARBA" id="ARBA00023002"/>
    </source>
</evidence>
<evidence type="ECO:0000313" key="3">
    <source>
        <dbReference type="Proteomes" id="UP000247476"/>
    </source>
</evidence>
<dbReference type="OrthoDB" id="9769447at2"/>
<comment type="caution">
    <text evidence="2">The sequence shown here is derived from an EMBL/GenBank/DDBJ whole genome shotgun (WGS) entry which is preliminary data.</text>
</comment>
<dbReference type="AlphaFoldDB" id="A0A2V5KLL8"/>
<dbReference type="InterPro" id="IPR003767">
    <property type="entry name" value="Malate/L-lactate_DH-like"/>
</dbReference>
<dbReference type="Gene3D" id="1.10.1530.10">
    <property type="match status" value="1"/>
</dbReference>
<organism evidence="2 3">
    <name type="scientific">Paenibacillus flagellatus</name>
    <dbReference type="NCBI Taxonomy" id="2211139"/>
    <lineage>
        <taxon>Bacteria</taxon>
        <taxon>Bacillati</taxon>
        <taxon>Bacillota</taxon>
        <taxon>Bacilli</taxon>
        <taxon>Bacillales</taxon>
        <taxon>Paenibacillaceae</taxon>
        <taxon>Paenibacillus</taxon>
    </lineage>
</organism>
<accession>A0A2V5KLL8</accession>
<name>A0A2V5KLL8_9BACL</name>